<feature type="domain" description="HD" evidence="1">
    <location>
        <begin position="126"/>
        <end position="217"/>
    </location>
</feature>
<evidence type="ECO:0000313" key="2">
    <source>
        <dbReference type="EMBL" id="HJA72212.1"/>
    </source>
</evidence>
<dbReference type="SMART" id="SM00855">
    <property type="entry name" value="PGAM"/>
    <property type="match status" value="1"/>
</dbReference>
<dbReference type="EMBL" id="DWZA01000100">
    <property type="protein sequence ID" value="HJA72212.1"/>
    <property type="molecule type" value="Genomic_DNA"/>
</dbReference>
<name>A0A9D2HJW1_9FIRM</name>
<dbReference type="Proteomes" id="UP000823900">
    <property type="component" value="Unassembled WGS sequence"/>
</dbReference>
<comment type="caution">
    <text evidence="2">The sequence shown here is derived from an EMBL/GenBank/DDBJ whole genome shotgun (WGS) entry which is preliminary data.</text>
</comment>
<dbReference type="Gene3D" id="1.10.3210.10">
    <property type="entry name" value="Hypothetical protein af1432"/>
    <property type="match status" value="1"/>
</dbReference>
<sequence length="269" mass="30073">MAGLIYLIRHGEPAFLQGQKLCLGNKSDPPLSEEAARRAQKAILGISDEEAAIVTHEGIIRALLWKIKDADAKKEPLPRYPYGSITVLKIESGKLTVTAEGVLPEAFPDDSEICEILKICRTPDEVIRHCEAVCAAADELCAKLSKAGLRLSRGQLRAAAKLHDMCRTIGAGHPKAAARILRERGYMKIAYMIEHHHDIWENDQLDEGQILFLADKLVLGSRRVTLEERFEESLKKCRTAEALKKHTERKEKAFRIDRKISQHLGGNVQ</sequence>
<dbReference type="InterPro" id="IPR006674">
    <property type="entry name" value="HD_domain"/>
</dbReference>
<proteinExistence type="predicted"/>
<evidence type="ECO:0000313" key="3">
    <source>
        <dbReference type="Proteomes" id="UP000823900"/>
    </source>
</evidence>
<reference evidence="2" key="2">
    <citation type="submission" date="2021-04" db="EMBL/GenBank/DDBJ databases">
        <authorList>
            <person name="Gilroy R."/>
        </authorList>
    </citation>
    <scope>NUCLEOTIDE SEQUENCE</scope>
    <source>
        <strain evidence="2">CHK178-16964</strain>
    </source>
</reference>
<dbReference type="InterPro" id="IPR029033">
    <property type="entry name" value="His_PPase_superfam"/>
</dbReference>
<organism evidence="2 3">
    <name type="scientific">Candidatus Lachnoclostridium stercoravium</name>
    <dbReference type="NCBI Taxonomy" id="2838633"/>
    <lineage>
        <taxon>Bacteria</taxon>
        <taxon>Bacillati</taxon>
        <taxon>Bacillota</taxon>
        <taxon>Clostridia</taxon>
        <taxon>Lachnospirales</taxon>
        <taxon>Lachnospiraceae</taxon>
    </lineage>
</organism>
<reference evidence="2" key="1">
    <citation type="journal article" date="2021" name="PeerJ">
        <title>Extensive microbial diversity within the chicken gut microbiome revealed by metagenomics and culture.</title>
        <authorList>
            <person name="Gilroy R."/>
            <person name="Ravi A."/>
            <person name="Getino M."/>
            <person name="Pursley I."/>
            <person name="Horton D.L."/>
            <person name="Alikhan N.F."/>
            <person name="Baker D."/>
            <person name="Gharbi K."/>
            <person name="Hall N."/>
            <person name="Watson M."/>
            <person name="Adriaenssens E.M."/>
            <person name="Foster-Nyarko E."/>
            <person name="Jarju S."/>
            <person name="Secka A."/>
            <person name="Antonio M."/>
            <person name="Oren A."/>
            <person name="Chaudhuri R.R."/>
            <person name="La Ragione R."/>
            <person name="Hildebrand F."/>
            <person name="Pallen M.J."/>
        </authorList>
    </citation>
    <scope>NUCLEOTIDE SEQUENCE</scope>
    <source>
        <strain evidence="2">CHK178-16964</strain>
    </source>
</reference>
<protein>
    <submittedName>
        <fullName evidence="2">Histidine phosphatase family protein</fullName>
    </submittedName>
</protein>
<dbReference type="AlphaFoldDB" id="A0A9D2HJW1"/>
<dbReference type="Pfam" id="PF00300">
    <property type="entry name" value="His_Phos_1"/>
    <property type="match status" value="1"/>
</dbReference>
<dbReference type="SUPFAM" id="SSF53254">
    <property type="entry name" value="Phosphoglycerate mutase-like"/>
    <property type="match status" value="1"/>
</dbReference>
<gene>
    <name evidence="2" type="ORF">IAA07_11675</name>
</gene>
<dbReference type="InterPro" id="IPR003607">
    <property type="entry name" value="HD/PDEase_dom"/>
</dbReference>
<dbReference type="Pfam" id="PF01966">
    <property type="entry name" value="HD"/>
    <property type="match status" value="1"/>
</dbReference>
<dbReference type="SUPFAM" id="SSF109604">
    <property type="entry name" value="HD-domain/PDEase-like"/>
    <property type="match status" value="1"/>
</dbReference>
<accession>A0A9D2HJW1</accession>
<evidence type="ECO:0000259" key="1">
    <source>
        <dbReference type="Pfam" id="PF01966"/>
    </source>
</evidence>
<dbReference type="InterPro" id="IPR013078">
    <property type="entry name" value="His_Pase_superF_clade-1"/>
</dbReference>
<dbReference type="CDD" id="cd00077">
    <property type="entry name" value="HDc"/>
    <property type="match status" value="1"/>
</dbReference>